<organism evidence="1">
    <name type="scientific">invertebrate metagenome</name>
    <dbReference type="NCBI Taxonomy" id="1711999"/>
    <lineage>
        <taxon>unclassified sequences</taxon>
        <taxon>metagenomes</taxon>
        <taxon>organismal metagenomes</taxon>
    </lineage>
</organism>
<gene>
    <name evidence="1" type="ORF">RIEGSTA812A_PEG_856</name>
</gene>
<sequence length="47" mass="4949">MPAATHSCHATSSYGSISACTVAKRFSLPGGGYSFRCVLYAWHAALL</sequence>
<evidence type="ECO:0000313" key="1">
    <source>
        <dbReference type="EMBL" id="VBB69383.1"/>
    </source>
</evidence>
<dbReference type="EMBL" id="LR026963">
    <property type="protein sequence ID" value="VBB69383.1"/>
    <property type="molecule type" value="Genomic_DNA"/>
</dbReference>
<proteinExistence type="predicted"/>
<name>A0A484H978_9ZZZZ</name>
<accession>A0A484H978</accession>
<reference evidence="1" key="1">
    <citation type="submission" date="2018-10" db="EMBL/GenBank/DDBJ databases">
        <authorList>
            <person name="Gruber-Vodicka H."/>
            <person name="Jaeckle O."/>
        </authorList>
    </citation>
    <scope>NUCLEOTIDE SEQUENCE</scope>
</reference>
<protein>
    <submittedName>
        <fullName evidence="1">Uncharacterized protein</fullName>
    </submittedName>
</protein>
<dbReference type="AlphaFoldDB" id="A0A484H978"/>